<keyword evidence="2" id="KW-0812">Transmembrane</keyword>
<organism evidence="4 5">
    <name type="scientific">Chryseomicrobium palamuruense</name>
    <dbReference type="NCBI Taxonomy" id="682973"/>
    <lineage>
        <taxon>Bacteria</taxon>
        <taxon>Bacillati</taxon>
        <taxon>Bacillota</taxon>
        <taxon>Bacilli</taxon>
        <taxon>Bacillales</taxon>
        <taxon>Caryophanaceae</taxon>
        <taxon>Chryseomicrobium</taxon>
    </lineage>
</organism>
<protein>
    <submittedName>
        <fullName evidence="4">AAA family ATPase</fullName>
    </submittedName>
</protein>
<dbReference type="Gene3D" id="3.40.50.300">
    <property type="entry name" value="P-loop containing nucleotide triphosphate hydrolases"/>
    <property type="match status" value="2"/>
</dbReference>
<proteinExistence type="predicted"/>
<dbReference type="InterPro" id="IPR027417">
    <property type="entry name" value="P-loop_NTPase"/>
</dbReference>
<name>A0ABV8UQJ2_9BACL</name>
<keyword evidence="5" id="KW-1185">Reference proteome</keyword>
<evidence type="ECO:0000259" key="3">
    <source>
        <dbReference type="Pfam" id="PF13514"/>
    </source>
</evidence>
<comment type="caution">
    <text evidence="4">The sequence shown here is derived from an EMBL/GenBank/DDBJ whole genome shotgun (WGS) entry which is preliminary data.</text>
</comment>
<dbReference type="PANTHER" id="PTHR41259:SF1">
    <property type="entry name" value="DOUBLE-STRAND BREAK REPAIR RAD50 ATPASE, PUTATIVE-RELATED"/>
    <property type="match status" value="1"/>
</dbReference>
<dbReference type="RefSeq" id="WP_378139057.1">
    <property type="nucleotide sequence ID" value="NZ_JBHSEF010000008.1"/>
</dbReference>
<dbReference type="EMBL" id="JBHSEF010000008">
    <property type="protein sequence ID" value="MFC4353556.1"/>
    <property type="molecule type" value="Genomic_DNA"/>
</dbReference>
<keyword evidence="2" id="KW-0472">Membrane</keyword>
<dbReference type="PANTHER" id="PTHR41259">
    <property type="entry name" value="DOUBLE-STRAND BREAK REPAIR RAD50 ATPASE, PUTATIVE-RELATED"/>
    <property type="match status" value="1"/>
</dbReference>
<sequence length="820" mass="95900">MKILELYVYGFGQHRDQHFLFDERQAIIGPNESGKSTLYEALLQILFGFPTRANSKRMEPKNGGSFGGWARIEKEGTLYQVERVTGKSAGHVTVSRDGHVLGGEDTLSTILNGLTRSQVEAIFAFHVFDLQQLHQLSEEDLTELFFVSGTTGKNPYADIKKEAEKELQRLYRPGGRKPLINQQLDKLKKLERSLDQAASQEQLYSQLQHEEESLHKVIHTGRVKVRRLKDLLSSAEEQQVLLPYFEEYDELIQRTTPSYSLISEEQETLALAWEKERRELSARLEKVAQSSIDFQDTNQLKYDIQQLEDFLQKETQWREARAKISELEEQLEAIVREQQPILSSLQLPEDAVEKHLPSFDLSYQQEERLQKLMTKERMPTFSGPLLFFLAALVVTVIAILSEQWWGLFPALLFVGLGFLNQSSKKEVSSADIAIQQFFKPYHIQVSSTYRAETIFDSLRQLQKLEVAYRQIEERLYQFQEIIDRIHHEAKDIHVEELGQGEAFREVRSQLNAKYAQLKALQLANEESAHQNKKKQDWKEELDLLTHQLTSIFDELNISSVEEFYDRLTYSKQMRKDQERLKEIRLRIEGKERRDLSKSKIQIELDEAETELEDSIHALMTVKQKIEQVISNQERSMLLQTFEEEKAYYASLVTEYAAWKTLSERIEQMYAHYQQEVFPATLQRASDLFKRFTANAYTFLHYQEGSFYAVHSQGHRFKPEELSQATKEQAYLALRFALAEEMAKEKPFVLLMDDPFVHFDAVRFQQVVQWLLSEDNTLPFIYFSCHEEIMEAQPSISIVNLQAERSLYYERDHNTTRRRFS</sequence>
<dbReference type="SUPFAM" id="SSF52540">
    <property type="entry name" value="P-loop containing nucleoside triphosphate hydrolases"/>
    <property type="match status" value="2"/>
</dbReference>
<dbReference type="Pfam" id="PF13514">
    <property type="entry name" value="AAA_27"/>
    <property type="match status" value="1"/>
</dbReference>
<evidence type="ECO:0000313" key="5">
    <source>
        <dbReference type="Proteomes" id="UP001595733"/>
    </source>
</evidence>
<keyword evidence="2" id="KW-1133">Transmembrane helix</keyword>
<feature type="coiled-coil region" evidence="1">
    <location>
        <begin position="573"/>
        <end position="624"/>
    </location>
</feature>
<dbReference type="InterPro" id="IPR038734">
    <property type="entry name" value="YhaN_AAA"/>
</dbReference>
<evidence type="ECO:0000256" key="1">
    <source>
        <dbReference type="SAM" id="Coils"/>
    </source>
</evidence>
<dbReference type="Proteomes" id="UP001595733">
    <property type="component" value="Unassembled WGS sequence"/>
</dbReference>
<keyword evidence="1" id="KW-0175">Coiled coil</keyword>
<gene>
    <name evidence="4" type="ORF">ACFO0S_00585</name>
</gene>
<feature type="coiled-coil region" evidence="1">
    <location>
        <begin position="180"/>
        <end position="210"/>
    </location>
</feature>
<feature type="transmembrane region" description="Helical" evidence="2">
    <location>
        <begin position="378"/>
        <end position="398"/>
    </location>
</feature>
<evidence type="ECO:0000313" key="4">
    <source>
        <dbReference type="EMBL" id="MFC4353556.1"/>
    </source>
</evidence>
<reference evidence="5" key="1">
    <citation type="journal article" date="2019" name="Int. J. Syst. Evol. Microbiol.">
        <title>The Global Catalogue of Microorganisms (GCM) 10K type strain sequencing project: providing services to taxonomists for standard genome sequencing and annotation.</title>
        <authorList>
            <consortium name="The Broad Institute Genomics Platform"/>
            <consortium name="The Broad Institute Genome Sequencing Center for Infectious Disease"/>
            <person name="Wu L."/>
            <person name="Ma J."/>
        </authorList>
    </citation>
    <scope>NUCLEOTIDE SEQUENCE [LARGE SCALE GENOMIC DNA]</scope>
    <source>
        <strain evidence="5">CCUG 50353</strain>
    </source>
</reference>
<evidence type="ECO:0000256" key="2">
    <source>
        <dbReference type="SAM" id="Phobius"/>
    </source>
</evidence>
<accession>A0ABV8UQJ2</accession>
<feature type="domain" description="YhaN AAA" evidence="3">
    <location>
        <begin position="1"/>
        <end position="199"/>
    </location>
</feature>
<feature type="coiled-coil region" evidence="1">
    <location>
        <begin position="310"/>
        <end position="337"/>
    </location>
</feature>